<feature type="region of interest" description="Disordered" evidence="1">
    <location>
        <begin position="355"/>
        <end position="401"/>
    </location>
</feature>
<feature type="compositionally biased region" description="Basic and acidic residues" evidence="1">
    <location>
        <begin position="368"/>
        <end position="385"/>
    </location>
</feature>
<name>A0A151NJP6_ALLMI</name>
<proteinExistence type="predicted"/>
<gene>
    <name evidence="2" type="ORF">Y1Q_0000878</name>
</gene>
<feature type="region of interest" description="Disordered" evidence="1">
    <location>
        <begin position="126"/>
        <end position="147"/>
    </location>
</feature>
<feature type="compositionally biased region" description="Polar residues" evidence="1">
    <location>
        <begin position="126"/>
        <end position="137"/>
    </location>
</feature>
<feature type="region of interest" description="Disordered" evidence="1">
    <location>
        <begin position="292"/>
        <end position="316"/>
    </location>
</feature>
<dbReference type="EMBL" id="AKHW03002899">
    <property type="protein sequence ID" value="KYO37011.1"/>
    <property type="molecule type" value="Genomic_DNA"/>
</dbReference>
<keyword evidence="3" id="KW-1185">Reference proteome</keyword>
<dbReference type="Proteomes" id="UP000050525">
    <property type="component" value="Unassembled WGS sequence"/>
</dbReference>
<comment type="caution">
    <text evidence="2">The sequence shown here is derived from an EMBL/GenBank/DDBJ whole genome shotgun (WGS) entry which is preliminary data.</text>
</comment>
<evidence type="ECO:0000313" key="2">
    <source>
        <dbReference type="EMBL" id="KYO37011.1"/>
    </source>
</evidence>
<dbReference type="AlphaFoldDB" id="A0A151NJP6"/>
<dbReference type="STRING" id="8496.A0A151NJP6"/>
<evidence type="ECO:0000256" key="1">
    <source>
        <dbReference type="SAM" id="MobiDB-lite"/>
    </source>
</evidence>
<evidence type="ECO:0000313" key="3">
    <source>
        <dbReference type="Proteomes" id="UP000050525"/>
    </source>
</evidence>
<reference evidence="2 3" key="1">
    <citation type="journal article" date="2012" name="Genome Biol.">
        <title>Sequencing three crocodilian genomes to illuminate the evolution of archosaurs and amniotes.</title>
        <authorList>
            <person name="St John J.A."/>
            <person name="Braun E.L."/>
            <person name="Isberg S.R."/>
            <person name="Miles L.G."/>
            <person name="Chong A.Y."/>
            <person name="Gongora J."/>
            <person name="Dalzell P."/>
            <person name="Moran C."/>
            <person name="Bed'hom B."/>
            <person name="Abzhanov A."/>
            <person name="Burgess S.C."/>
            <person name="Cooksey A.M."/>
            <person name="Castoe T.A."/>
            <person name="Crawford N.G."/>
            <person name="Densmore L.D."/>
            <person name="Drew J.C."/>
            <person name="Edwards S.V."/>
            <person name="Faircloth B.C."/>
            <person name="Fujita M.K."/>
            <person name="Greenwold M.J."/>
            <person name="Hoffmann F.G."/>
            <person name="Howard J.M."/>
            <person name="Iguchi T."/>
            <person name="Janes D.E."/>
            <person name="Khan S.Y."/>
            <person name="Kohno S."/>
            <person name="de Koning A.J."/>
            <person name="Lance S.L."/>
            <person name="McCarthy F.M."/>
            <person name="McCormack J.E."/>
            <person name="Merchant M.E."/>
            <person name="Peterson D.G."/>
            <person name="Pollock D.D."/>
            <person name="Pourmand N."/>
            <person name="Raney B.J."/>
            <person name="Roessler K.A."/>
            <person name="Sanford J.R."/>
            <person name="Sawyer R.H."/>
            <person name="Schmidt C.J."/>
            <person name="Triplett E.W."/>
            <person name="Tuberville T.D."/>
            <person name="Venegas-Anaya M."/>
            <person name="Howard J.T."/>
            <person name="Jarvis E.D."/>
            <person name="Guillette L.J.Jr."/>
            <person name="Glenn T.C."/>
            <person name="Green R.E."/>
            <person name="Ray D.A."/>
        </authorList>
    </citation>
    <scope>NUCLEOTIDE SEQUENCE [LARGE SCALE GENOMIC DNA]</scope>
    <source>
        <strain evidence="2">KSC_2009_1</strain>
    </source>
</reference>
<sequence length="620" mass="68730">MKDLKASGKCTKQVEKQTKEALTWKLQKFCKTNQDEESNEAPKLLKRPWENSEIHLPQPATAQPPILGLHGLQCVAISTVLAKMCQTMALTGHFFHRVQQQHGQHLHKEQSIIPKRAKIRRLSIEASQQTSNTNKTQLGRRVHQEEEASVSPNKICCLSAEASQHAVDTGKTPPGHHIQLGGEVLSRPVEIHRLCAEARKKPMPGSSQAPSCKMQTWRAKHTPALRRKIVAKQEPASKDGQAVASTPSQGSWLLFQESHHRRDTRKLTLGHHALEEDISGNVAKRYRISVEASKEPKPGSSQAPSCKMPTRRAKHTPALRRKIVAKQEPASRNVQAGQEAPSQGLWLPLQAWVTPDPSPGMSGRGTSRRIEELPRPLEKLNRDSAEAAVSGKQLGQAETPAKKEPAFMDGQAVKPAPSQGSPKVQERRARRDICLLPWVHFRAACRESLAKSPQTSTEGSPKVQERRARRDICLLPCVHFTACRGSLAESHQTSAEACLFPDPSPRMSGRGTSRRTNELPCSLEESAGTVWSPGEAKASEKGMVQYVLESLQKIPGKNFVAWRSVRKLLALTLKKILGAVLRHFPHPTRNIDWDPRPPAPPRIWSVGHQVWRSRCGGCTV</sequence>
<protein>
    <submittedName>
        <fullName evidence="2">Uncharacterized protein</fullName>
    </submittedName>
</protein>
<organism evidence="2 3">
    <name type="scientific">Alligator mississippiensis</name>
    <name type="common">American alligator</name>
    <dbReference type="NCBI Taxonomy" id="8496"/>
    <lineage>
        <taxon>Eukaryota</taxon>
        <taxon>Metazoa</taxon>
        <taxon>Chordata</taxon>
        <taxon>Craniata</taxon>
        <taxon>Vertebrata</taxon>
        <taxon>Euteleostomi</taxon>
        <taxon>Archelosauria</taxon>
        <taxon>Archosauria</taxon>
        <taxon>Crocodylia</taxon>
        <taxon>Alligatoridae</taxon>
        <taxon>Alligatorinae</taxon>
        <taxon>Alligator</taxon>
    </lineage>
</organism>
<accession>A0A151NJP6</accession>